<feature type="compositionally biased region" description="Low complexity" evidence="1">
    <location>
        <begin position="48"/>
        <end position="59"/>
    </location>
</feature>
<evidence type="ECO:0000256" key="1">
    <source>
        <dbReference type="SAM" id="MobiDB-lite"/>
    </source>
</evidence>
<dbReference type="EMBL" id="JAKUCV010001361">
    <property type="protein sequence ID" value="KAJ4846709.1"/>
    <property type="molecule type" value="Genomic_DNA"/>
</dbReference>
<dbReference type="EMBL" id="JAKUCV010001361">
    <property type="protein sequence ID" value="KAJ4846707.1"/>
    <property type="molecule type" value="Genomic_DNA"/>
</dbReference>
<dbReference type="AlphaFoldDB" id="A0A9Q0GAN7"/>
<evidence type="ECO:0000313" key="2">
    <source>
        <dbReference type="EMBL" id="KAJ4846707.1"/>
    </source>
</evidence>
<sequence length="102" mass="11699">MSSFFIRPDSPPLSQTPPPLSRRPHRPRPTVTPLKLNFDTSPSPPPTTTTTTTISSPSPRTKYLDSLIQICELKVQKLRLQEEEEDENAKFAYKMRILMSMR</sequence>
<keyword evidence="4" id="KW-1185">Reference proteome</keyword>
<reference evidence="3" key="2">
    <citation type="journal article" date="2023" name="Plants (Basel)">
        <title>Annotation of the Turnera subulata (Passifloraceae) Draft Genome Reveals the S-Locus Evolved after the Divergence of Turneroideae from Passifloroideae in a Stepwise Manner.</title>
        <authorList>
            <person name="Henning P.M."/>
            <person name="Roalson E.H."/>
            <person name="Mir W."/>
            <person name="McCubbin A.G."/>
            <person name="Shore J.S."/>
        </authorList>
    </citation>
    <scope>NUCLEOTIDE SEQUENCE</scope>
    <source>
        <strain evidence="3">F60SS</strain>
    </source>
</reference>
<evidence type="ECO:0000313" key="3">
    <source>
        <dbReference type="EMBL" id="KAJ4846709.1"/>
    </source>
</evidence>
<organism evidence="3 4">
    <name type="scientific">Turnera subulata</name>
    <dbReference type="NCBI Taxonomy" id="218843"/>
    <lineage>
        <taxon>Eukaryota</taxon>
        <taxon>Viridiplantae</taxon>
        <taxon>Streptophyta</taxon>
        <taxon>Embryophyta</taxon>
        <taxon>Tracheophyta</taxon>
        <taxon>Spermatophyta</taxon>
        <taxon>Magnoliopsida</taxon>
        <taxon>eudicotyledons</taxon>
        <taxon>Gunneridae</taxon>
        <taxon>Pentapetalae</taxon>
        <taxon>rosids</taxon>
        <taxon>fabids</taxon>
        <taxon>Malpighiales</taxon>
        <taxon>Passifloraceae</taxon>
        <taxon>Turnera</taxon>
    </lineage>
</organism>
<protein>
    <submittedName>
        <fullName evidence="3">Uncharacterized protein</fullName>
    </submittedName>
</protein>
<comment type="caution">
    <text evidence="3">The sequence shown here is derived from an EMBL/GenBank/DDBJ whole genome shotgun (WGS) entry which is preliminary data.</text>
</comment>
<dbReference type="Proteomes" id="UP001141552">
    <property type="component" value="Unassembled WGS sequence"/>
</dbReference>
<proteinExistence type="predicted"/>
<feature type="compositionally biased region" description="Pro residues" evidence="1">
    <location>
        <begin position="9"/>
        <end position="21"/>
    </location>
</feature>
<accession>A0A9Q0GAN7</accession>
<evidence type="ECO:0000313" key="4">
    <source>
        <dbReference type="Proteomes" id="UP001141552"/>
    </source>
</evidence>
<name>A0A9Q0GAN7_9ROSI</name>
<feature type="region of interest" description="Disordered" evidence="1">
    <location>
        <begin position="1"/>
        <end position="59"/>
    </location>
</feature>
<gene>
    <name evidence="2" type="ORF">Tsubulata_005162</name>
    <name evidence="3" type="ORF">Tsubulata_005165</name>
</gene>
<reference evidence="3" key="1">
    <citation type="submission" date="2022-02" db="EMBL/GenBank/DDBJ databases">
        <authorList>
            <person name="Henning P.M."/>
            <person name="McCubbin A.G."/>
            <person name="Shore J.S."/>
        </authorList>
    </citation>
    <scope>NUCLEOTIDE SEQUENCE</scope>
    <source>
        <strain evidence="3">F60SS</strain>
        <tissue evidence="3">Leaves</tissue>
    </source>
</reference>